<dbReference type="GO" id="GO:0015616">
    <property type="term" value="F:DNA translocase activity"/>
    <property type="evidence" value="ECO:0000318"/>
    <property type="project" value="GO_Central"/>
</dbReference>
<evidence type="ECO:0000256" key="2">
    <source>
        <dbReference type="ARBA" id="ARBA00022801"/>
    </source>
</evidence>
<dbReference type="HOGENOM" id="CLU_000315_17_8_1"/>
<dbReference type="OrthoDB" id="413460at2759"/>
<accession>B3S1V8</accession>
<dbReference type="PROSITE" id="PS51194">
    <property type="entry name" value="HELICASE_CTER"/>
    <property type="match status" value="1"/>
</dbReference>
<dbReference type="SMART" id="SM00487">
    <property type="entry name" value="DEXDc"/>
    <property type="match status" value="1"/>
</dbReference>
<dbReference type="GO" id="GO:0005524">
    <property type="term" value="F:ATP binding"/>
    <property type="evidence" value="ECO:0007669"/>
    <property type="project" value="UniProtKB-KW"/>
</dbReference>
<dbReference type="eggNOG" id="KOG0390">
    <property type="taxonomic scope" value="Eukaryota"/>
</dbReference>
<sequence length="687" mass="78424">LCNLHGRIGKSTGYKLSELKDLLSGQTLIVGRKEVEIISSISDTDWATGKCFRTATNTTNVIPQIARQKFTNKFSSPLKSIENMPTKDVKITHESPRHDPNAPDALVMPRPSVDHQRNFNTNKLCVVDVVVDPYISRRLRPHQRDGVIFLYECVMGMRDFSGFGAILADEMGLGKSLQCIALIWTLYKQGMYGGKAPIKRILLVTPGSLVQNWSREFRKWLGIERFKVFPVSSDKRVEEFIKYPQYPLMIISYEMFVRSCDTLKGIKFDLLICDEGHRLKNSSNKTFALISSVQTRRRVLVTGTPIQNDLQEFYAIVEFCNPGILGSEAAFRRIYEDPIAKSRLPGCNKKEKNLGESRAIELSRLTKLFCLRRTQEVIIHHLPPKVEYVIFCRTAPLQVLIYRHLLSSRLFKECISAVESNYCRHFMCINALRKVCNEPNLIYEAVKDAESHLIDDEIGKSIEEEHTLLYAGIQSLYPPNYSPDTFTTEHSGKLAVLSNLLDWIYQNSPKEKVVVVSNFTRTLDVLQKMCKSKNYRYVRLDGSTPTSKRHTIVENFNSSYSKTFVFLLSSKAGGTGLNLIGASRLVLYDIDWNPANDLQAMARIWRDGQKRDVYIYRLVTTGTIEEKIFQRQVMKHDLSGAVMDTRESGRSQFTRKDLHNLFSLREDIVCDTHKLLGCNCCLEGTVC</sequence>
<dbReference type="GO" id="GO:0004386">
    <property type="term" value="F:helicase activity"/>
    <property type="evidence" value="ECO:0007669"/>
    <property type="project" value="UniProtKB-KW"/>
</dbReference>
<dbReference type="InterPro" id="IPR000330">
    <property type="entry name" value="SNF2_N"/>
</dbReference>
<proteinExistence type="predicted"/>
<keyword evidence="3" id="KW-0347">Helicase</keyword>
<dbReference type="InterPro" id="IPR001650">
    <property type="entry name" value="Helicase_C-like"/>
</dbReference>
<dbReference type="GeneID" id="6755697"/>
<reference evidence="7 8" key="1">
    <citation type="journal article" date="2008" name="Nature">
        <title>The Trichoplax genome and the nature of placozoans.</title>
        <authorList>
            <person name="Srivastava M."/>
            <person name="Begovic E."/>
            <person name="Chapman J."/>
            <person name="Putnam N.H."/>
            <person name="Hellsten U."/>
            <person name="Kawashima T."/>
            <person name="Kuo A."/>
            <person name="Mitros T."/>
            <person name="Salamov A."/>
            <person name="Carpenter M.L."/>
            <person name="Signorovitch A.Y."/>
            <person name="Moreno M.A."/>
            <person name="Kamm K."/>
            <person name="Grimwood J."/>
            <person name="Schmutz J."/>
            <person name="Shapiro H."/>
            <person name="Grigoriev I.V."/>
            <person name="Buss L.W."/>
            <person name="Schierwater B."/>
            <person name="Dellaporta S.L."/>
            <person name="Rokhsar D.S."/>
        </authorList>
    </citation>
    <scope>NUCLEOTIDE SEQUENCE [LARGE SCALE GENOMIC DNA]</scope>
    <source>
        <strain evidence="7 8">Grell-BS-1999</strain>
    </source>
</reference>
<evidence type="ECO:0000259" key="6">
    <source>
        <dbReference type="PROSITE" id="PS51194"/>
    </source>
</evidence>
<dbReference type="InterPro" id="IPR038718">
    <property type="entry name" value="SNF2-like_sf"/>
</dbReference>
<evidence type="ECO:0000256" key="4">
    <source>
        <dbReference type="ARBA" id="ARBA00022840"/>
    </source>
</evidence>
<dbReference type="AlphaFoldDB" id="B3S1V8"/>
<dbReference type="SMART" id="SM00490">
    <property type="entry name" value="HELICc"/>
    <property type="match status" value="1"/>
</dbReference>
<feature type="non-terminal residue" evidence="7">
    <location>
        <position position="1"/>
    </location>
</feature>
<dbReference type="FunFam" id="3.40.50.10810:FF:000020">
    <property type="entry name" value="DNA repair and recombination protein RAD54B"/>
    <property type="match status" value="1"/>
</dbReference>
<feature type="domain" description="Helicase ATP-binding" evidence="5">
    <location>
        <begin position="156"/>
        <end position="323"/>
    </location>
</feature>
<dbReference type="OMA" id="AWFNKIC"/>
<dbReference type="InterPro" id="IPR027417">
    <property type="entry name" value="P-loop_NTPase"/>
</dbReference>
<keyword evidence="2" id="KW-0378">Hydrolase</keyword>
<protein>
    <recommendedName>
        <fullName evidence="9">DNA repair and recombination protein RAD54B</fullName>
    </recommendedName>
</protein>
<dbReference type="PANTHER" id="PTHR45629:SF7">
    <property type="entry name" value="DNA EXCISION REPAIR PROTEIN ERCC-6-RELATED"/>
    <property type="match status" value="1"/>
</dbReference>
<name>B3S1V8_TRIAD</name>
<dbReference type="InterPro" id="IPR050496">
    <property type="entry name" value="SNF2_RAD54_helicase_repair"/>
</dbReference>
<dbReference type="GO" id="GO:0000724">
    <property type="term" value="P:double-strand break repair via homologous recombination"/>
    <property type="evidence" value="ECO:0000318"/>
    <property type="project" value="GO_Central"/>
</dbReference>
<dbReference type="InterPro" id="IPR014001">
    <property type="entry name" value="Helicase_ATP-bd"/>
</dbReference>
<dbReference type="PROSITE" id="PS51192">
    <property type="entry name" value="HELICASE_ATP_BIND_1"/>
    <property type="match status" value="1"/>
</dbReference>
<evidence type="ECO:0000313" key="7">
    <source>
        <dbReference type="EMBL" id="EDV23259.1"/>
    </source>
</evidence>
<keyword evidence="8" id="KW-1185">Reference proteome</keyword>
<dbReference type="Gene3D" id="3.40.50.10810">
    <property type="entry name" value="Tandem AAA-ATPase domain"/>
    <property type="match status" value="1"/>
</dbReference>
<dbReference type="Pfam" id="PF00176">
    <property type="entry name" value="SNF2-rel_dom"/>
    <property type="match status" value="1"/>
</dbReference>
<keyword evidence="1" id="KW-0547">Nucleotide-binding</keyword>
<organism evidence="7 8">
    <name type="scientific">Trichoplax adhaerens</name>
    <name type="common">Trichoplax reptans</name>
    <dbReference type="NCBI Taxonomy" id="10228"/>
    <lineage>
        <taxon>Eukaryota</taxon>
        <taxon>Metazoa</taxon>
        <taxon>Placozoa</taxon>
        <taxon>Uniplacotomia</taxon>
        <taxon>Trichoplacea</taxon>
        <taxon>Trichoplacidae</taxon>
        <taxon>Trichoplax</taxon>
    </lineage>
</organism>
<dbReference type="CTD" id="6755697"/>
<dbReference type="InParanoid" id="B3S1V8"/>
<feature type="domain" description="Helicase C-terminal" evidence="6">
    <location>
        <begin position="500"/>
        <end position="649"/>
    </location>
</feature>
<dbReference type="Proteomes" id="UP000009022">
    <property type="component" value="Unassembled WGS sequence"/>
</dbReference>
<dbReference type="PANTHER" id="PTHR45629">
    <property type="entry name" value="SNF2/RAD54 FAMILY MEMBER"/>
    <property type="match status" value="1"/>
</dbReference>
<evidence type="ECO:0000259" key="5">
    <source>
        <dbReference type="PROSITE" id="PS51192"/>
    </source>
</evidence>
<keyword evidence="4" id="KW-0067">ATP-binding</keyword>
<dbReference type="CDD" id="cd18793">
    <property type="entry name" value="SF2_C_SNF"/>
    <property type="match status" value="1"/>
</dbReference>
<dbReference type="STRING" id="10228.B3S1V8"/>
<dbReference type="KEGG" id="tad:TRIADDRAFT_27976"/>
<evidence type="ECO:0000256" key="1">
    <source>
        <dbReference type="ARBA" id="ARBA00022741"/>
    </source>
</evidence>
<dbReference type="FunFam" id="3.40.50.300:FF:000332">
    <property type="entry name" value="DNA repair and recombination protein RAD54-like"/>
    <property type="match status" value="1"/>
</dbReference>
<dbReference type="PhylomeDB" id="B3S1V8"/>
<dbReference type="InterPro" id="IPR049730">
    <property type="entry name" value="SNF2/RAD54-like_C"/>
</dbReference>
<dbReference type="Pfam" id="PF00271">
    <property type="entry name" value="Helicase_C"/>
    <property type="match status" value="1"/>
</dbReference>
<dbReference type="EMBL" id="DS985247">
    <property type="protein sequence ID" value="EDV23259.1"/>
    <property type="molecule type" value="Genomic_DNA"/>
</dbReference>
<dbReference type="GO" id="GO:0005634">
    <property type="term" value="C:nucleus"/>
    <property type="evidence" value="ECO:0000318"/>
    <property type="project" value="GO_Central"/>
</dbReference>
<evidence type="ECO:0000256" key="3">
    <source>
        <dbReference type="ARBA" id="ARBA00022806"/>
    </source>
</evidence>
<evidence type="ECO:0000313" key="8">
    <source>
        <dbReference type="Proteomes" id="UP000009022"/>
    </source>
</evidence>
<evidence type="ECO:0008006" key="9">
    <source>
        <dbReference type="Google" id="ProtNLM"/>
    </source>
</evidence>
<gene>
    <name evidence="7" type="ORF">TRIADDRAFT_27976</name>
</gene>
<dbReference type="GO" id="GO:0016787">
    <property type="term" value="F:hydrolase activity"/>
    <property type="evidence" value="ECO:0007669"/>
    <property type="project" value="UniProtKB-KW"/>
</dbReference>
<dbReference type="SUPFAM" id="SSF52540">
    <property type="entry name" value="P-loop containing nucleoside triphosphate hydrolases"/>
    <property type="match status" value="2"/>
</dbReference>
<dbReference type="GO" id="GO:0007131">
    <property type="term" value="P:reciprocal meiotic recombination"/>
    <property type="evidence" value="ECO:0000318"/>
    <property type="project" value="GO_Central"/>
</dbReference>
<dbReference type="RefSeq" id="XP_002114169.1">
    <property type="nucleotide sequence ID" value="XM_002114133.1"/>
</dbReference>
<dbReference type="Gene3D" id="1.20.120.850">
    <property type="entry name" value="SWI2/SNF2 ATPases, N-terminal domain"/>
    <property type="match status" value="1"/>
</dbReference>
<dbReference type="Gene3D" id="3.40.50.300">
    <property type="entry name" value="P-loop containing nucleotide triphosphate hydrolases"/>
    <property type="match status" value="1"/>
</dbReference>